<dbReference type="FunFam" id="3.30.40.10:FF:000362">
    <property type="entry name" value="E3 ubiquitin-protein ligase TRIM56"/>
    <property type="match status" value="1"/>
</dbReference>
<dbReference type="FunFam" id="4.10.830.40:FF:000011">
    <property type="match status" value="1"/>
</dbReference>
<evidence type="ECO:0000259" key="7">
    <source>
        <dbReference type="PROSITE" id="PS50089"/>
    </source>
</evidence>
<dbReference type="Pfam" id="PF13445">
    <property type="entry name" value="zf-RING_UBOX"/>
    <property type="match status" value="1"/>
</dbReference>
<dbReference type="RefSeq" id="XP_035685737.1">
    <property type="nucleotide sequence ID" value="XM_035829844.1"/>
</dbReference>
<keyword evidence="2 4" id="KW-0863">Zinc-finger</keyword>
<feature type="compositionally biased region" description="Gly residues" evidence="6">
    <location>
        <begin position="570"/>
        <end position="585"/>
    </location>
</feature>
<reference evidence="9" key="1">
    <citation type="journal article" date="2020" name="Nat. Ecol. Evol.">
        <title>Deeply conserved synteny resolves early events in vertebrate evolution.</title>
        <authorList>
            <person name="Simakov O."/>
            <person name="Marletaz F."/>
            <person name="Yue J.X."/>
            <person name="O'Connell B."/>
            <person name="Jenkins J."/>
            <person name="Brandt A."/>
            <person name="Calef R."/>
            <person name="Tung C.H."/>
            <person name="Huang T.K."/>
            <person name="Schmutz J."/>
            <person name="Satoh N."/>
            <person name="Yu J.K."/>
            <person name="Putnam N.H."/>
            <person name="Green R.E."/>
            <person name="Rokhsar D.S."/>
        </authorList>
    </citation>
    <scope>NUCLEOTIDE SEQUENCE [LARGE SCALE GENOMIC DNA]</scope>
    <source>
        <strain evidence="9">S238N-H82</strain>
    </source>
</reference>
<proteinExistence type="predicted"/>
<dbReference type="OrthoDB" id="342730at2759"/>
<evidence type="ECO:0000256" key="5">
    <source>
        <dbReference type="SAM" id="Coils"/>
    </source>
</evidence>
<feature type="region of interest" description="Disordered" evidence="6">
    <location>
        <begin position="387"/>
        <end position="411"/>
    </location>
</feature>
<keyword evidence="3" id="KW-0862">Zinc</keyword>
<dbReference type="InterPro" id="IPR017907">
    <property type="entry name" value="Znf_RING_CS"/>
</dbReference>
<dbReference type="PROSITE" id="PS50119">
    <property type="entry name" value="ZF_BBOX"/>
    <property type="match status" value="2"/>
</dbReference>
<dbReference type="Gene3D" id="4.10.830.40">
    <property type="match status" value="1"/>
</dbReference>
<feature type="domain" description="RING-type" evidence="7">
    <location>
        <begin position="20"/>
        <end position="63"/>
    </location>
</feature>
<evidence type="ECO:0000256" key="4">
    <source>
        <dbReference type="PROSITE-ProRule" id="PRU00024"/>
    </source>
</evidence>
<feature type="compositionally biased region" description="Polar residues" evidence="6">
    <location>
        <begin position="556"/>
        <end position="568"/>
    </location>
</feature>
<dbReference type="SUPFAM" id="SSF57845">
    <property type="entry name" value="B-box zinc-binding domain"/>
    <property type="match status" value="1"/>
</dbReference>
<feature type="domain" description="B box-type" evidence="8">
    <location>
        <begin position="162"/>
        <end position="203"/>
    </location>
</feature>
<organism evidence="9 10">
    <name type="scientific">Branchiostoma floridae</name>
    <name type="common">Florida lancelet</name>
    <name type="synonym">Amphioxus</name>
    <dbReference type="NCBI Taxonomy" id="7739"/>
    <lineage>
        <taxon>Eukaryota</taxon>
        <taxon>Metazoa</taxon>
        <taxon>Chordata</taxon>
        <taxon>Cephalochordata</taxon>
        <taxon>Leptocardii</taxon>
        <taxon>Amphioxiformes</taxon>
        <taxon>Branchiostomatidae</taxon>
        <taxon>Branchiostoma</taxon>
    </lineage>
</organism>
<feature type="region of interest" description="Disordered" evidence="6">
    <location>
        <begin position="524"/>
        <end position="585"/>
    </location>
</feature>
<protein>
    <submittedName>
        <fullName evidence="10">E3 ubiquitin-protein ligase TRIM56-like</fullName>
    </submittedName>
</protein>
<evidence type="ECO:0000313" key="9">
    <source>
        <dbReference type="Proteomes" id="UP000001554"/>
    </source>
</evidence>
<evidence type="ECO:0000256" key="2">
    <source>
        <dbReference type="ARBA" id="ARBA00022771"/>
    </source>
</evidence>
<dbReference type="Pfam" id="PF00643">
    <property type="entry name" value="zf-B_box"/>
    <property type="match status" value="1"/>
</dbReference>
<dbReference type="KEGG" id="bfo:118422325"/>
<dbReference type="Proteomes" id="UP000001554">
    <property type="component" value="Chromosome 9"/>
</dbReference>
<dbReference type="Gene3D" id="3.30.40.10">
    <property type="entry name" value="Zinc/RING finger domain, C3HC4 (zinc finger)"/>
    <property type="match status" value="1"/>
</dbReference>
<dbReference type="GO" id="GO:0008270">
    <property type="term" value="F:zinc ion binding"/>
    <property type="evidence" value="ECO:0007669"/>
    <property type="project" value="UniProtKB-KW"/>
</dbReference>
<keyword evidence="1" id="KW-0479">Metal-binding</keyword>
<reference evidence="10" key="2">
    <citation type="submission" date="2025-08" db="UniProtKB">
        <authorList>
            <consortium name="RefSeq"/>
        </authorList>
    </citation>
    <scope>IDENTIFICATION</scope>
    <source>
        <strain evidence="10">S238N-H82</strain>
        <tissue evidence="10">Testes</tissue>
    </source>
</reference>
<evidence type="ECO:0000313" key="10">
    <source>
        <dbReference type="RefSeq" id="XP_035685737.1"/>
    </source>
</evidence>
<keyword evidence="9" id="KW-1185">Reference proteome</keyword>
<dbReference type="InterPro" id="IPR001841">
    <property type="entry name" value="Znf_RING"/>
</dbReference>
<dbReference type="PROSITE" id="PS00518">
    <property type="entry name" value="ZF_RING_1"/>
    <property type="match status" value="1"/>
</dbReference>
<dbReference type="InterPro" id="IPR013083">
    <property type="entry name" value="Znf_RING/FYVE/PHD"/>
</dbReference>
<keyword evidence="5" id="KW-0175">Coiled coil</keyword>
<dbReference type="InterPro" id="IPR000315">
    <property type="entry name" value="Znf_B-box"/>
</dbReference>
<dbReference type="AlphaFoldDB" id="A0A9J7LNA2"/>
<accession>A0A9J7LNA2</accession>
<dbReference type="Gene3D" id="3.30.160.60">
    <property type="entry name" value="Classic Zinc Finger"/>
    <property type="match status" value="1"/>
</dbReference>
<sequence>MATGGTSALLSQISDDFLECQVCLESYRRPKVLSCLHTFCQECLEQLHKRQGDAQHLECPTCRTKTELPGSGVGTLKDNFFVESLADAVKLHKTVKETEGESSRVVCGLCESGQLAKSYCVDCRKFMCEGCIMVHGRIASLKSHQLVTMDEVRSGEGLRAKPRTQPCKLHADEVLKFYCETCKEAVCRDCIMVEHKDHSYTHLVKAAGGVKEELAAILEEADKSLTELKGKQQEIVSKKSVLKDTVKQVEDSINKAAEQARKRLLDQVNAEQKELLQQVQKIEKKTEKDFYTVEDTVETAIVGLVSTTDFGRNVIAHGTDLEIISVKKEVQSRLQSLLQVSPDEMGVPEGEPWVRFVASGAKTDDLALIGEVPEDFRAKFTTLGTTGRLGPTDLGQHNSRQDQDGVVTPQDGIHRTDFRATFTTLGTTGRLGPTDLGQHYSGQDHEGLVTLQNGIQHFTVKYTGIYEIEAAGAAAGWGKYIPKSTRGRGALMRGTFQLNKGEVLKILVGQEGVQDVRGRGVGGGGGTFVTREDNTPIIIAGGGGGGSGLSERKATSDGSNETSGNPSSGGKAGGKDGAGAVQGGSGNLGGGGGGLLTDGGAYEGGRAFVNGGVGGRGSLINADGGFGGGGGGFGGMFFRGGGGGGGGGYSGGGRGDDEHNQCGGGGGSFNMGGEPSGESGANDGSGYVVMTLAG</sequence>
<feature type="coiled-coil region" evidence="5">
    <location>
        <begin position="211"/>
        <end position="288"/>
    </location>
</feature>
<dbReference type="PANTHER" id="PTHR25462">
    <property type="entry name" value="BONUS, ISOFORM C-RELATED"/>
    <property type="match status" value="1"/>
</dbReference>
<dbReference type="GeneID" id="118422325"/>
<dbReference type="InterPro" id="IPR047153">
    <property type="entry name" value="TRIM45/56/19-like"/>
</dbReference>
<feature type="domain" description="B box-type" evidence="8">
    <location>
        <begin position="102"/>
        <end position="149"/>
    </location>
</feature>
<name>A0A9J7LNA2_BRAFL</name>
<dbReference type="SUPFAM" id="SSF57850">
    <property type="entry name" value="RING/U-box"/>
    <property type="match status" value="1"/>
</dbReference>
<dbReference type="PANTHER" id="PTHR25462:SF229">
    <property type="entry name" value="TRANSCRIPTION INTERMEDIARY FACTOR 1-BETA"/>
    <property type="match status" value="1"/>
</dbReference>
<dbReference type="SMART" id="SM00184">
    <property type="entry name" value="RING"/>
    <property type="match status" value="2"/>
</dbReference>
<dbReference type="OMA" id="SYCVDCR"/>
<dbReference type="InterPro" id="IPR027370">
    <property type="entry name" value="Znf-RING_euk"/>
</dbReference>
<dbReference type="SMART" id="SM00336">
    <property type="entry name" value="BBOX"/>
    <property type="match status" value="2"/>
</dbReference>
<evidence type="ECO:0000256" key="1">
    <source>
        <dbReference type="ARBA" id="ARBA00022723"/>
    </source>
</evidence>
<feature type="region of interest" description="Disordered" evidence="6">
    <location>
        <begin position="664"/>
        <end position="685"/>
    </location>
</feature>
<gene>
    <name evidence="10" type="primary">LOC118422325</name>
</gene>
<dbReference type="CDD" id="cd19757">
    <property type="entry name" value="Bbox1"/>
    <property type="match status" value="1"/>
</dbReference>
<evidence type="ECO:0000256" key="6">
    <source>
        <dbReference type="SAM" id="MobiDB-lite"/>
    </source>
</evidence>
<evidence type="ECO:0000256" key="3">
    <source>
        <dbReference type="ARBA" id="ARBA00022833"/>
    </source>
</evidence>
<evidence type="ECO:0000259" key="8">
    <source>
        <dbReference type="PROSITE" id="PS50119"/>
    </source>
</evidence>
<dbReference type="PROSITE" id="PS50089">
    <property type="entry name" value="ZF_RING_2"/>
    <property type="match status" value="1"/>
</dbReference>